<keyword evidence="1" id="KW-0472">Membrane</keyword>
<keyword evidence="1" id="KW-0812">Transmembrane</keyword>
<protein>
    <submittedName>
        <fullName evidence="2">Uncharacterized protein</fullName>
    </submittedName>
</protein>
<name>A0A0B5J5Y2_9VIRU</name>
<evidence type="ECO:0000313" key="2">
    <source>
        <dbReference type="EMBL" id="AJF97110.1"/>
    </source>
</evidence>
<proteinExistence type="predicted"/>
<dbReference type="Proteomes" id="UP000202511">
    <property type="component" value="Segment"/>
</dbReference>
<evidence type="ECO:0000256" key="1">
    <source>
        <dbReference type="SAM" id="Phobius"/>
    </source>
</evidence>
<sequence length="257" mass="28084">MPVSGGRVAHLAVPVAPLFECILETVEVSTGGCSDTRGSAPHVTRVVRVSQAQKVSCGGGRPAPRRRVAKVDARYTGRFFGRAGIGEDAAPPAVDDARSQTGYSTGQERKYQNQQFVRQVVYAGHVGGRAAVCVYLVLLCFFESTTRPALSPFRSLFSASNDFFPPPTILFNRIMGRTQVCPEAASKFFYHLVASFLFFFFLFEWTATIVGSKARDGATILFLSAGALTGRSRANSNKHNGVPTKRKWHARRRAVFT</sequence>
<dbReference type="GeneID" id="23462027"/>
<feature type="transmembrane region" description="Helical" evidence="1">
    <location>
        <begin position="188"/>
        <end position="207"/>
    </location>
</feature>
<organism evidence="2 3">
    <name type="scientific">Pandoravirus inopinatum</name>
    <dbReference type="NCBI Taxonomy" id="1605721"/>
    <lineage>
        <taxon>Viruses</taxon>
        <taxon>Pandoravirus</taxon>
    </lineage>
</organism>
<reference evidence="2 3" key="1">
    <citation type="journal article" date="2015" name="Parasitol. Res.">
        <title>Viruses in close associations with free-living amoebae.</title>
        <authorList>
            <person name="Scheid P."/>
        </authorList>
    </citation>
    <scope>NUCLEOTIDE SEQUENCE [LARGE SCALE GENOMIC DNA]</scope>
    <source>
        <strain evidence="2">KlaHel</strain>
    </source>
</reference>
<keyword evidence="1" id="KW-1133">Transmembrane helix</keyword>
<evidence type="ECO:0000313" key="3">
    <source>
        <dbReference type="Proteomes" id="UP000202511"/>
    </source>
</evidence>
<dbReference type="RefSeq" id="YP_009119345.1">
    <property type="nucleotide sequence ID" value="NC_026440.1"/>
</dbReference>
<accession>A0A0B5J5Y2</accession>
<dbReference type="EMBL" id="KP136319">
    <property type="protein sequence ID" value="AJF97110.1"/>
    <property type="molecule type" value="Genomic_DNA"/>
</dbReference>
<dbReference type="KEGG" id="vg:23462027"/>